<dbReference type="Proteomes" id="UP001221757">
    <property type="component" value="Unassembled WGS sequence"/>
</dbReference>
<feature type="region of interest" description="Disordered" evidence="1">
    <location>
        <begin position="59"/>
        <end position="82"/>
    </location>
</feature>
<accession>A0AAD7H0H3</accession>
<reference evidence="2" key="1">
    <citation type="submission" date="2023-03" db="EMBL/GenBank/DDBJ databases">
        <title>Massive genome expansion in bonnet fungi (Mycena s.s.) driven by repeated elements and novel gene families across ecological guilds.</title>
        <authorList>
            <consortium name="Lawrence Berkeley National Laboratory"/>
            <person name="Harder C.B."/>
            <person name="Miyauchi S."/>
            <person name="Viragh M."/>
            <person name="Kuo A."/>
            <person name="Thoen E."/>
            <person name="Andreopoulos B."/>
            <person name="Lu D."/>
            <person name="Skrede I."/>
            <person name="Drula E."/>
            <person name="Henrissat B."/>
            <person name="Morin E."/>
            <person name="Kohler A."/>
            <person name="Barry K."/>
            <person name="LaButti K."/>
            <person name="Morin E."/>
            <person name="Salamov A."/>
            <person name="Lipzen A."/>
            <person name="Mereny Z."/>
            <person name="Hegedus B."/>
            <person name="Baldrian P."/>
            <person name="Stursova M."/>
            <person name="Weitz H."/>
            <person name="Taylor A."/>
            <person name="Grigoriev I.V."/>
            <person name="Nagy L.G."/>
            <person name="Martin F."/>
            <person name="Kauserud H."/>
        </authorList>
    </citation>
    <scope>NUCLEOTIDE SEQUENCE</scope>
    <source>
        <strain evidence="2">CBHHK067</strain>
    </source>
</reference>
<comment type="caution">
    <text evidence="2">The sequence shown here is derived from an EMBL/GenBank/DDBJ whole genome shotgun (WGS) entry which is preliminary data.</text>
</comment>
<name>A0AAD7H0H3_MYCRO</name>
<organism evidence="2 3">
    <name type="scientific">Mycena rosella</name>
    <name type="common">Pink bonnet</name>
    <name type="synonym">Agaricus rosellus</name>
    <dbReference type="NCBI Taxonomy" id="1033263"/>
    <lineage>
        <taxon>Eukaryota</taxon>
        <taxon>Fungi</taxon>
        <taxon>Dikarya</taxon>
        <taxon>Basidiomycota</taxon>
        <taxon>Agaricomycotina</taxon>
        <taxon>Agaricomycetes</taxon>
        <taxon>Agaricomycetidae</taxon>
        <taxon>Agaricales</taxon>
        <taxon>Marasmiineae</taxon>
        <taxon>Mycenaceae</taxon>
        <taxon>Mycena</taxon>
    </lineage>
</organism>
<evidence type="ECO:0000256" key="1">
    <source>
        <dbReference type="SAM" id="MobiDB-lite"/>
    </source>
</evidence>
<feature type="compositionally biased region" description="Basic and acidic residues" evidence="1">
    <location>
        <begin position="59"/>
        <end position="69"/>
    </location>
</feature>
<feature type="region of interest" description="Disordered" evidence="1">
    <location>
        <begin position="295"/>
        <end position="331"/>
    </location>
</feature>
<sequence>MAHYNFNAGQPPPGRYATASYLLGMGPLPPPTNRELAVAYTQAGLDSGMFAQPQFEEDYGAHNTDDENTHAQPPASGEPQIDPTLLALSSQGTGVVIPADIPADDFFSRIHARMNVDPATAILGWKESQERRRDPHRRLETAEDLGGAFKQLIALQKSSRRKKPVIMEIANLEVQPDGKTTKQAEKQSETAISIPELEIVKAKLTCALHPGRNRWCYVMPPDSKHPGEHIALGIEHVGLWARKVHDGEASDDCINPPNVLNFDQMAEKGRAREERIAHGRGQAALPPIHVHVGSGSEHTLHDINPNLPTSRTKRAREVSSDSSSDDDDDDALTITDVLQELDKKYPALQYLQYSPALAAKGIVYASSALGFDHAYYKDNVGMADGAIGAFVKRVGKMVRAAKKRNGKKQARTAALDSEKEN</sequence>
<keyword evidence="3" id="KW-1185">Reference proteome</keyword>
<gene>
    <name evidence="2" type="ORF">B0H17DRAFT_916406</name>
</gene>
<proteinExistence type="predicted"/>
<dbReference type="EMBL" id="JARKIE010000003">
    <property type="protein sequence ID" value="KAJ7709051.1"/>
    <property type="molecule type" value="Genomic_DNA"/>
</dbReference>
<feature type="region of interest" description="Disordered" evidence="1">
    <location>
        <begin position="402"/>
        <end position="421"/>
    </location>
</feature>
<protein>
    <submittedName>
        <fullName evidence="2">Uncharacterized protein</fullName>
    </submittedName>
</protein>
<evidence type="ECO:0000313" key="2">
    <source>
        <dbReference type="EMBL" id="KAJ7709051.1"/>
    </source>
</evidence>
<evidence type="ECO:0000313" key="3">
    <source>
        <dbReference type="Proteomes" id="UP001221757"/>
    </source>
</evidence>
<dbReference type="AlphaFoldDB" id="A0AAD7H0H3"/>